<proteinExistence type="predicted"/>
<accession>A0A7K0K0J7</accession>
<dbReference type="Pfam" id="PF09951">
    <property type="entry name" value="Imm33"/>
    <property type="match status" value="1"/>
</dbReference>
<organism evidence="3 4">
    <name type="scientific">Mobiluncus porci</name>
    <dbReference type="NCBI Taxonomy" id="2652278"/>
    <lineage>
        <taxon>Bacteria</taxon>
        <taxon>Bacillati</taxon>
        <taxon>Actinomycetota</taxon>
        <taxon>Actinomycetes</taxon>
        <taxon>Actinomycetales</taxon>
        <taxon>Actinomycetaceae</taxon>
        <taxon>Mobiluncus</taxon>
    </lineage>
</organism>
<keyword evidence="4" id="KW-1185">Reference proteome</keyword>
<evidence type="ECO:0000259" key="2">
    <source>
        <dbReference type="Pfam" id="PF09951"/>
    </source>
</evidence>
<comment type="caution">
    <text evidence="3">The sequence shown here is derived from an EMBL/GenBank/DDBJ whole genome shotgun (WGS) entry which is preliminary data.</text>
</comment>
<sequence length="129" mass="14181">MRAALPPLEEKSAENSESTSAGAGLGGSIVSKNILLGLGRLTWCLKENPAHELDNGWRFFSDIDDDEYLNDSNNLAVCDWSTVVEIEPAVLPIFDLPVGADLCLMQEDDNKFFVDNKTGLKLSFAEFKN</sequence>
<evidence type="ECO:0000313" key="4">
    <source>
        <dbReference type="Proteomes" id="UP000442535"/>
    </source>
</evidence>
<name>A0A7K0K0J7_9ACTO</name>
<gene>
    <name evidence="3" type="ORF">FYJ63_01630</name>
</gene>
<feature type="domain" description="Immunity protein Imm33" evidence="2">
    <location>
        <begin position="29"/>
        <end position="108"/>
    </location>
</feature>
<feature type="region of interest" description="Disordered" evidence="1">
    <location>
        <begin position="1"/>
        <end position="27"/>
    </location>
</feature>
<dbReference type="InterPro" id="IPR018689">
    <property type="entry name" value="Imm33_dom"/>
</dbReference>
<evidence type="ECO:0000256" key="1">
    <source>
        <dbReference type="SAM" id="MobiDB-lite"/>
    </source>
</evidence>
<protein>
    <submittedName>
        <fullName evidence="3">DUF2185 domain-containing protein</fullName>
    </submittedName>
</protein>
<dbReference type="Proteomes" id="UP000442535">
    <property type="component" value="Unassembled WGS sequence"/>
</dbReference>
<dbReference type="EMBL" id="VUMY01000002">
    <property type="protein sequence ID" value="MST48964.1"/>
    <property type="molecule type" value="Genomic_DNA"/>
</dbReference>
<evidence type="ECO:0000313" key="3">
    <source>
        <dbReference type="EMBL" id="MST48964.1"/>
    </source>
</evidence>
<dbReference type="AlphaFoldDB" id="A0A7K0K0J7"/>
<reference evidence="3 4" key="1">
    <citation type="submission" date="2019-08" db="EMBL/GenBank/DDBJ databases">
        <title>In-depth cultivation of the pig gut microbiome towards novel bacterial diversity and tailored functional studies.</title>
        <authorList>
            <person name="Wylensek D."/>
            <person name="Hitch T.C.A."/>
            <person name="Clavel T."/>
        </authorList>
    </citation>
    <scope>NUCLEOTIDE SEQUENCE [LARGE SCALE GENOMIC DNA]</scope>
    <source>
        <strain evidence="3 4">RF-GAM-744-WT-7</strain>
    </source>
</reference>